<keyword evidence="4 14" id="KW-0679">Respiratory chain</keyword>
<keyword evidence="6 15" id="KW-0479">Metal-binding</keyword>
<keyword evidence="17" id="KW-0732">Signal</keyword>
<evidence type="ECO:0000259" key="18">
    <source>
        <dbReference type="PROSITE" id="PS50857"/>
    </source>
</evidence>
<comment type="function">
    <text evidence="12 15">Subunits I and II form the functional core of the enzyme complex. Electrons originating in cytochrome c are transferred via heme a and Cu(A) to the binuclear center formed by heme a3 and Cu(B).</text>
</comment>
<evidence type="ECO:0000256" key="11">
    <source>
        <dbReference type="ARBA" id="ARBA00023136"/>
    </source>
</evidence>
<dbReference type="GO" id="GO:0004129">
    <property type="term" value="F:cytochrome-c oxidase activity"/>
    <property type="evidence" value="ECO:0007669"/>
    <property type="project" value="UniProtKB-EC"/>
</dbReference>
<evidence type="ECO:0000259" key="19">
    <source>
        <dbReference type="PROSITE" id="PS50999"/>
    </source>
</evidence>
<dbReference type="NCBIfam" id="TIGR02866">
    <property type="entry name" value="CoxB"/>
    <property type="match status" value="1"/>
</dbReference>
<dbReference type="InterPro" id="IPR045187">
    <property type="entry name" value="CcO_II"/>
</dbReference>
<keyword evidence="8 14" id="KW-0249">Electron transport</keyword>
<keyword evidence="5 14" id="KW-0812">Transmembrane</keyword>
<dbReference type="Pfam" id="PF00116">
    <property type="entry name" value="COX2"/>
    <property type="match status" value="1"/>
</dbReference>
<dbReference type="GO" id="GO:0016491">
    <property type="term" value="F:oxidoreductase activity"/>
    <property type="evidence" value="ECO:0007669"/>
    <property type="project" value="InterPro"/>
</dbReference>
<feature type="transmembrane region" description="Helical" evidence="16">
    <location>
        <begin position="54"/>
        <end position="75"/>
    </location>
</feature>
<evidence type="ECO:0000256" key="10">
    <source>
        <dbReference type="ARBA" id="ARBA00023008"/>
    </source>
</evidence>
<dbReference type="InterPro" id="IPR001505">
    <property type="entry name" value="Copper_CuA"/>
</dbReference>
<evidence type="ECO:0000313" key="21">
    <source>
        <dbReference type="Proteomes" id="UP000675940"/>
    </source>
</evidence>
<organism evidence="20 21">
    <name type="scientific">Sagittula salina</name>
    <dbReference type="NCBI Taxonomy" id="2820268"/>
    <lineage>
        <taxon>Bacteria</taxon>
        <taxon>Pseudomonadati</taxon>
        <taxon>Pseudomonadota</taxon>
        <taxon>Alphaproteobacteria</taxon>
        <taxon>Rhodobacterales</taxon>
        <taxon>Roseobacteraceae</taxon>
        <taxon>Sagittula</taxon>
    </lineage>
</organism>
<protein>
    <recommendedName>
        <fullName evidence="15">Cytochrome c oxidase subunit 2</fullName>
        <ecNumber evidence="15">7.1.1.9</ecNumber>
    </recommendedName>
</protein>
<dbReference type="PRINTS" id="PR01166">
    <property type="entry name" value="CYCOXIDASEII"/>
</dbReference>
<evidence type="ECO:0000256" key="15">
    <source>
        <dbReference type="RuleBase" id="RU004024"/>
    </source>
</evidence>
<accession>A0A940S1U6</accession>
<keyword evidence="10 15" id="KW-0186">Copper</keyword>
<evidence type="ECO:0000256" key="5">
    <source>
        <dbReference type="ARBA" id="ARBA00022692"/>
    </source>
</evidence>
<dbReference type="EC" id="7.1.1.9" evidence="15"/>
<dbReference type="GO" id="GO:0042773">
    <property type="term" value="P:ATP synthesis coupled electron transport"/>
    <property type="evidence" value="ECO:0007669"/>
    <property type="project" value="TreeGrafter"/>
</dbReference>
<dbReference type="SUPFAM" id="SSF49503">
    <property type="entry name" value="Cupredoxins"/>
    <property type="match status" value="1"/>
</dbReference>
<proteinExistence type="inferred from homology"/>
<dbReference type="GO" id="GO:0005886">
    <property type="term" value="C:plasma membrane"/>
    <property type="evidence" value="ECO:0007669"/>
    <property type="project" value="UniProtKB-SubCell"/>
</dbReference>
<name>A0A940S1U6_9RHOB</name>
<dbReference type="GO" id="GO:0005507">
    <property type="term" value="F:copper ion binding"/>
    <property type="evidence" value="ECO:0007669"/>
    <property type="project" value="InterPro"/>
</dbReference>
<dbReference type="PANTHER" id="PTHR22888:SF9">
    <property type="entry name" value="CYTOCHROME C OXIDASE SUBUNIT 2"/>
    <property type="match status" value="1"/>
</dbReference>
<feature type="domain" description="Cytochrome oxidase subunit II transmembrane region profile" evidence="19">
    <location>
        <begin position="29"/>
        <end position="124"/>
    </location>
</feature>
<feature type="domain" description="Cytochrome oxidase subunit II copper A binding" evidence="18">
    <location>
        <begin position="125"/>
        <end position="275"/>
    </location>
</feature>
<dbReference type="InterPro" id="IPR036257">
    <property type="entry name" value="Cyt_c_oxidase_su2_TM_sf"/>
</dbReference>
<dbReference type="SUPFAM" id="SSF81464">
    <property type="entry name" value="Cytochrome c oxidase subunit II-like, transmembrane region"/>
    <property type="match status" value="1"/>
</dbReference>
<reference evidence="20" key="1">
    <citation type="submission" date="2021-03" db="EMBL/GenBank/DDBJ databases">
        <title>Sagittula salina sp. nov. strain M10.9X isolated from the marine waste.</title>
        <authorList>
            <person name="Satari L."/>
            <person name="Molina-Menor E."/>
            <person name="Vidal-Verdu A."/>
            <person name="Pascual J."/>
            <person name="Pereto J."/>
            <person name="Porcar M."/>
        </authorList>
    </citation>
    <scope>NUCLEOTIDE SEQUENCE</scope>
    <source>
        <strain evidence="20">M10.9X</strain>
    </source>
</reference>
<sequence length="291" mass="31767">MNLKTMMTGLAGGLVAAPALAQELPVVGRPHQGGVGFQPAVTELARDLQWLDGMINVIIIAICLFVIGLLAYVFVRYNRKANKVPATFTHNSPIEVAWTIVPIVVLIFIGAFSLPVLFKQQEIPEADITIKATGYQWYWGYEYVGTDLAYDGNMIGSAATDGTYRKTPEAIAQLEEAGYSEDEWLLATDTAIVVPVGKTIVMQITGADVIHAWTIPAFGVKQDAVPGRLAELWFKPEREGVYFGQCSELCGIYHAYMPITVKVVSQEAYDAWLAASVDEGGYTDVRAVLTN</sequence>
<evidence type="ECO:0000256" key="13">
    <source>
        <dbReference type="ARBA" id="ARBA00047816"/>
    </source>
</evidence>
<dbReference type="InterPro" id="IPR002429">
    <property type="entry name" value="CcO_II-like_C"/>
</dbReference>
<evidence type="ECO:0000256" key="2">
    <source>
        <dbReference type="ARBA" id="ARBA00007866"/>
    </source>
</evidence>
<dbReference type="InterPro" id="IPR008972">
    <property type="entry name" value="Cupredoxin"/>
</dbReference>
<evidence type="ECO:0000256" key="9">
    <source>
        <dbReference type="ARBA" id="ARBA00022989"/>
    </source>
</evidence>
<evidence type="ECO:0000256" key="12">
    <source>
        <dbReference type="ARBA" id="ARBA00024688"/>
    </source>
</evidence>
<comment type="catalytic activity">
    <reaction evidence="13 15">
        <text>4 Fe(II)-[cytochrome c] + O2 + 8 H(+)(in) = 4 Fe(III)-[cytochrome c] + 2 H2O + 4 H(+)(out)</text>
        <dbReference type="Rhea" id="RHEA:11436"/>
        <dbReference type="Rhea" id="RHEA-COMP:10350"/>
        <dbReference type="Rhea" id="RHEA-COMP:14399"/>
        <dbReference type="ChEBI" id="CHEBI:15377"/>
        <dbReference type="ChEBI" id="CHEBI:15378"/>
        <dbReference type="ChEBI" id="CHEBI:15379"/>
        <dbReference type="ChEBI" id="CHEBI:29033"/>
        <dbReference type="ChEBI" id="CHEBI:29034"/>
        <dbReference type="EC" id="7.1.1.9"/>
    </reaction>
</comment>
<keyword evidence="9 16" id="KW-1133">Transmembrane helix</keyword>
<evidence type="ECO:0000256" key="4">
    <source>
        <dbReference type="ARBA" id="ARBA00022660"/>
    </source>
</evidence>
<dbReference type="PROSITE" id="PS50999">
    <property type="entry name" value="COX2_TM"/>
    <property type="match status" value="1"/>
</dbReference>
<dbReference type="AlphaFoldDB" id="A0A940S1U6"/>
<comment type="similarity">
    <text evidence="2 14">Belongs to the cytochrome c oxidase subunit 2 family.</text>
</comment>
<evidence type="ECO:0000256" key="17">
    <source>
        <dbReference type="SAM" id="SignalP"/>
    </source>
</evidence>
<dbReference type="PROSITE" id="PS00078">
    <property type="entry name" value="COX2"/>
    <property type="match status" value="1"/>
</dbReference>
<keyword evidence="11 16" id="KW-0472">Membrane</keyword>
<dbReference type="Proteomes" id="UP000675940">
    <property type="component" value="Unassembled WGS sequence"/>
</dbReference>
<keyword evidence="3 14" id="KW-0813">Transport</keyword>
<evidence type="ECO:0000256" key="1">
    <source>
        <dbReference type="ARBA" id="ARBA00004141"/>
    </source>
</evidence>
<evidence type="ECO:0000256" key="7">
    <source>
        <dbReference type="ARBA" id="ARBA00022967"/>
    </source>
</evidence>
<feature type="chain" id="PRO_5037188672" description="Cytochrome c oxidase subunit 2" evidence="17">
    <location>
        <begin position="22"/>
        <end position="291"/>
    </location>
</feature>
<gene>
    <name evidence="20" type="primary">coxB</name>
    <name evidence="20" type="ORF">J5474_02310</name>
</gene>
<evidence type="ECO:0000256" key="8">
    <source>
        <dbReference type="ARBA" id="ARBA00022982"/>
    </source>
</evidence>
<evidence type="ECO:0000256" key="3">
    <source>
        <dbReference type="ARBA" id="ARBA00022448"/>
    </source>
</evidence>
<evidence type="ECO:0000256" key="6">
    <source>
        <dbReference type="ARBA" id="ARBA00022723"/>
    </source>
</evidence>
<dbReference type="Gene3D" id="2.60.40.420">
    <property type="entry name" value="Cupredoxins - blue copper proteins"/>
    <property type="match status" value="1"/>
</dbReference>
<comment type="subcellular location">
    <subcellularLocation>
        <location evidence="14">Cell membrane</location>
        <topology evidence="14">Multi-pass membrane protein</topology>
    </subcellularLocation>
    <subcellularLocation>
        <location evidence="1">Membrane</location>
        <topology evidence="1">Multi-pass membrane protein</topology>
    </subcellularLocation>
</comment>
<feature type="signal peptide" evidence="17">
    <location>
        <begin position="1"/>
        <end position="21"/>
    </location>
</feature>
<feature type="transmembrane region" description="Helical" evidence="16">
    <location>
        <begin position="96"/>
        <end position="118"/>
    </location>
</feature>
<keyword evidence="7" id="KW-1278">Translocase</keyword>
<comment type="caution">
    <text evidence="20">The sequence shown here is derived from an EMBL/GenBank/DDBJ whole genome shotgun (WGS) entry which is preliminary data.</text>
</comment>
<dbReference type="InterPro" id="IPR014222">
    <property type="entry name" value="Cyt_c_oxidase_su2"/>
</dbReference>
<dbReference type="RefSeq" id="WP_209358917.1">
    <property type="nucleotide sequence ID" value="NZ_JAGISH010000001.1"/>
</dbReference>
<evidence type="ECO:0000256" key="16">
    <source>
        <dbReference type="SAM" id="Phobius"/>
    </source>
</evidence>
<dbReference type="PROSITE" id="PS50857">
    <property type="entry name" value="COX2_CUA"/>
    <property type="match status" value="1"/>
</dbReference>
<dbReference type="InterPro" id="IPR011759">
    <property type="entry name" value="Cyt_c_oxidase_su2_TM_dom"/>
</dbReference>
<dbReference type="EMBL" id="JAGISH010000001">
    <property type="protein sequence ID" value="MBP0481324.1"/>
    <property type="molecule type" value="Genomic_DNA"/>
</dbReference>
<evidence type="ECO:0000313" key="20">
    <source>
        <dbReference type="EMBL" id="MBP0481324.1"/>
    </source>
</evidence>
<keyword evidence="21" id="KW-1185">Reference proteome</keyword>
<dbReference type="Gene3D" id="1.10.287.90">
    <property type="match status" value="1"/>
</dbReference>
<dbReference type="Pfam" id="PF02790">
    <property type="entry name" value="COX2_TM"/>
    <property type="match status" value="1"/>
</dbReference>
<dbReference type="PANTHER" id="PTHR22888">
    <property type="entry name" value="CYTOCHROME C OXIDASE, SUBUNIT II"/>
    <property type="match status" value="1"/>
</dbReference>
<comment type="cofactor">
    <cofactor evidence="15">
        <name>Cu cation</name>
        <dbReference type="ChEBI" id="CHEBI:23378"/>
    </cofactor>
    <text evidence="15">Binds a copper A center.</text>
</comment>
<evidence type="ECO:0000256" key="14">
    <source>
        <dbReference type="RuleBase" id="RU000456"/>
    </source>
</evidence>